<dbReference type="Proteomes" id="UP000503336">
    <property type="component" value="Chromosome"/>
</dbReference>
<dbReference type="InterPro" id="IPR050882">
    <property type="entry name" value="Prepilin_peptidase/N-MTase"/>
</dbReference>
<gene>
    <name evidence="5" type="ORF">G5B40_04600</name>
</gene>
<dbReference type="GO" id="GO:0005886">
    <property type="term" value="C:plasma membrane"/>
    <property type="evidence" value="ECO:0007669"/>
    <property type="project" value="TreeGrafter"/>
</dbReference>
<comment type="similarity">
    <text evidence="1 2">Belongs to the peptidase A24 family.</text>
</comment>
<dbReference type="Gene3D" id="1.20.120.1220">
    <property type="match status" value="1"/>
</dbReference>
<evidence type="ECO:0000259" key="4">
    <source>
        <dbReference type="Pfam" id="PF01478"/>
    </source>
</evidence>
<dbReference type="InterPro" id="IPR014032">
    <property type="entry name" value="Peptidase_A24A_bac"/>
</dbReference>
<name>A0A7L5BTA5_9RHOB</name>
<dbReference type="GO" id="GO:0004190">
    <property type="term" value="F:aspartic-type endopeptidase activity"/>
    <property type="evidence" value="ECO:0007669"/>
    <property type="project" value="InterPro"/>
</dbReference>
<evidence type="ECO:0000256" key="2">
    <source>
        <dbReference type="RuleBase" id="RU003793"/>
    </source>
</evidence>
<feature type="transmembrane region" description="Helical" evidence="3">
    <location>
        <begin position="99"/>
        <end position="119"/>
    </location>
</feature>
<dbReference type="Pfam" id="PF01478">
    <property type="entry name" value="Peptidase_A24"/>
    <property type="match status" value="1"/>
</dbReference>
<keyword evidence="3" id="KW-0812">Transmembrane</keyword>
<dbReference type="AlphaFoldDB" id="A0A7L5BTA5"/>
<dbReference type="PRINTS" id="PR00864">
    <property type="entry name" value="PREPILNPTASE"/>
</dbReference>
<dbReference type="PANTHER" id="PTHR30487:SF0">
    <property type="entry name" value="PREPILIN LEADER PEPTIDASE_N-METHYLTRANSFERASE-RELATED"/>
    <property type="match status" value="1"/>
</dbReference>
<feature type="transmembrane region" description="Helical" evidence="3">
    <location>
        <begin position="29"/>
        <end position="50"/>
    </location>
</feature>
<keyword evidence="6" id="KW-1185">Reference proteome</keyword>
<keyword evidence="3" id="KW-0472">Membrane</keyword>
<keyword evidence="3" id="KW-1133">Transmembrane helix</keyword>
<feature type="transmembrane region" description="Helical" evidence="3">
    <location>
        <begin position="172"/>
        <end position="192"/>
    </location>
</feature>
<dbReference type="KEGG" id="hdh:G5B40_04600"/>
<sequence>MIETILTALAAAVFGYGVARRRADLSLRPVRVAALSAALCAPVAMALTGAGADREALLLFAALAPLAVIDAERMILPDDLTVPLITFGPILGFLEGDGWSRVFGAILGYFALRTFSLFWRVEAMGKGDAKLFAAIGGFLGWAALPSVAFLGAAGAVVFAFLRHGPAARGAAIPFGPALIAGALATVLFGPLFG</sequence>
<evidence type="ECO:0000313" key="6">
    <source>
        <dbReference type="Proteomes" id="UP000503336"/>
    </source>
</evidence>
<dbReference type="EMBL" id="CP049056">
    <property type="protein sequence ID" value="QIE54785.1"/>
    <property type="molecule type" value="Genomic_DNA"/>
</dbReference>
<organism evidence="5 6">
    <name type="scientific">Pikeienuella piscinae</name>
    <dbReference type="NCBI Taxonomy" id="2748098"/>
    <lineage>
        <taxon>Bacteria</taxon>
        <taxon>Pseudomonadati</taxon>
        <taxon>Pseudomonadota</taxon>
        <taxon>Alphaproteobacteria</taxon>
        <taxon>Rhodobacterales</taxon>
        <taxon>Paracoccaceae</taxon>
        <taxon>Pikeienuella</taxon>
    </lineage>
</organism>
<dbReference type="PANTHER" id="PTHR30487">
    <property type="entry name" value="TYPE 4 PREPILIN-LIKE PROTEINS LEADER PEPTIDE-PROCESSING ENZYME"/>
    <property type="match status" value="1"/>
</dbReference>
<reference evidence="5 6" key="1">
    <citation type="submission" date="2020-02" db="EMBL/GenBank/DDBJ databases">
        <title>complete genome sequence of Rhodobacteraceae bacterium.</title>
        <authorList>
            <person name="Park J."/>
            <person name="Kim Y.-S."/>
            <person name="Kim K.-H."/>
        </authorList>
    </citation>
    <scope>NUCLEOTIDE SEQUENCE [LARGE SCALE GENOMIC DNA]</scope>
    <source>
        <strain evidence="5 6">RR4-56</strain>
    </source>
</reference>
<protein>
    <submittedName>
        <fullName evidence="5">Prepilin peptidase</fullName>
    </submittedName>
</protein>
<proteinExistence type="inferred from homology"/>
<dbReference type="InterPro" id="IPR000045">
    <property type="entry name" value="Prepilin_IV_endopep_pep"/>
</dbReference>
<accession>A0A7L5BTA5</accession>
<evidence type="ECO:0000313" key="5">
    <source>
        <dbReference type="EMBL" id="QIE54785.1"/>
    </source>
</evidence>
<dbReference type="RefSeq" id="WP_165095616.1">
    <property type="nucleotide sequence ID" value="NZ_CP049056.1"/>
</dbReference>
<evidence type="ECO:0000256" key="1">
    <source>
        <dbReference type="ARBA" id="ARBA00005801"/>
    </source>
</evidence>
<evidence type="ECO:0000256" key="3">
    <source>
        <dbReference type="SAM" id="Phobius"/>
    </source>
</evidence>
<feature type="domain" description="Prepilin type IV endopeptidase peptidase" evidence="4">
    <location>
        <begin position="57"/>
        <end position="159"/>
    </location>
</feature>
<dbReference type="GO" id="GO:0006465">
    <property type="term" value="P:signal peptide processing"/>
    <property type="evidence" value="ECO:0007669"/>
    <property type="project" value="TreeGrafter"/>
</dbReference>
<feature type="transmembrane region" description="Helical" evidence="3">
    <location>
        <begin position="131"/>
        <end position="160"/>
    </location>
</feature>